<dbReference type="Proteomes" id="UP000076632">
    <property type="component" value="Unassembled WGS sequence"/>
</dbReference>
<gene>
    <name evidence="2" type="ORF">L228DRAFT_42116</name>
</gene>
<name>A0A164ZQ07_XYLHT</name>
<reference evidence="2 3" key="1">
    <citation type="journal article" date="2016" name="Fungal Biol.">
        <title>The genome of Xylona heveae provides a window into fungal endophytism.</title>
        <authorList>
            <person name="Gazis R."/>
            <person name="Kuo A."/>
            <person name="Riley R."/>
            <person name="LaButti K."/>
            <person name="Lipzen A."/>
            <person name="Lin J."/>
            <person name="Amirebrahimi M."/>
            <person name="Hesse C.N."/>
            <person name="Spatafora J.W."/>
            <person name="Henrissat B."/>
            <person name="Hainaut M."/>
            <person name="Grigoriev I.V."/>
            <person name="Hibbett D.S."/>
        </authorList>
    </citation>
    <scope>NUCLEOTIDE SEQUENCE [LARGE SCALE GENOMIC DNA]</scope>
    <source>
        <strain evidence="2 3">TC161</strain>
    </source>
</reference>
<dbReference type="GeneID" id="28901714"/>
<evidence type="ECO:0000256" key="1">
    <source>
        <dbReference type="SAM" id="MobiDB-lite"/>
    </source>
</evidence>
<dbReference type="InParanoid" id="A0A164ZQ07"/>
<feature type="compositionally biased region" description="Basic residues" evidence="1">
    <location>
        <begin position="20"/>
        <end position="34"/>
    </location>
</feature>
<dbReference type="RefSeq" id="XP_018184915.1">
    <property type="nucleotide sequence ID" value="XM_018336577.1"/>
</dbReference>
<feature type="region of interest" description="Disordered" evidence="1">
    <location>
        <begin position="20"/>
        <end position="48"/>
    </location>
</feature>
<evidence type="ECO:0000313" key="3">
    <source>
        <dbReference type="Proteomes" id="UP000076632"/>
    </source>
</evidence>
<keyword evidence="3" id="KW-1185">Reference proteome</keyword>
<evidence type="ECO:0000313" key="2">
    <source>
        <dbReference type="EMBL" id="KZF19360.1"/>
    </source>
</evidence>
<dbReference type="EMBL" id="KV407466">
    <property type="protein sequence ID" value="KZF19360.1"/>
    <property type="molecule type" value="Genomic_DNA"/>
</dbReference>
<dbReference type="AlphaFoldDB" id="A0A164ZQ07"/>
<proteinExistence type="predicted"/>
<organism evidence="2 3">
    <name type="scientific">Xylona heveae (strain CBS 132557 / TC161)</name>
    <dbReference type="NCBI Taxonomy" id="1328760"/>
    <lineage>
        <taxon>Eukaryota</taxon>
        <taxon>Fungi</taxon>
        <taxon>Dikarya</taxon>
        <taxon>Ascomycota</taxon>
        <taxon>Pezizomycotina</taxon>
        <taxon>Xylonomycetes</taxon>
        <taxon>Xylonales</taxon>
        <taxon>Xylonaceae</taxon>
        <taxon>Xylona</taxon>
    </lineage>
</organism>
<sequence>MSTHFAWEIYSFKQFIPFEKKKRKKRKKRKRKKERNGNGHGKRIKETPSLLSGDETIFDWHPASHRWSLKKSSNLKKKKKKSMLHAMLWVS</sequence>
<protein>
    <submittedName>
        <fullName evidence="2">Uncharacterized protein</fullName>
    </submittedName>
</protein>
<accession>A0A164ZQ07</accession>